<dbReference type="EMBL" id="SRLO01000788">
    <property type="protein sequence ID" value="TNN46456.1"/>
    <property type="molecule type" value="Genomic_DNA"/>
</dbReference>
<name>A0A4Z2FYS4_9TELE</name>
<proteinExistence type="predicted"/>
<evidence type="ECO:0000313" key="2">
    <source>
        <dbReference type="Proteomes" id="UP000314294"/>
    </source>
</evidence>
<reference evidence="1 2" key="1">
    <citation type="submission" date="2019-03" db="EMBL/GenBank/DDBJ databases">
        <title>First draft genome of Liparis tanakae, snailfish: a comprehensive survey of snailfish specific genes.</title>
        <authorList>
            <person name="Kim W."/>
            <person name="Song I."/>
            <person name="Jeong J.-H."/>
            <person name="Kim D."/>
            <person name="Kim S."/>
            <person name="Ryu S."/>
            <person name="Song J.Y."/>
            <person name="Lee S.K."/>
        </authorList>
    </citation>
    <scope>NUCLEOTIDE SEQUENCE [LARGE SCALE GENOMIC DNA]</scope>
    <source>
        <tissue evidence="1">Muscle</tissue>
    </source>
</reference>
<dbReference type="Proteomes" id="UP000314294">
    <property type="component" value="Unassembled WGS sequence"/>
</dbReference>
<sequence length="169" mass="18626">MEGFERRELFTGPFTEIFSTRPLLLSCSFPAGGSLVRTYRSFRLSESTSEPFRFCSVTLDEDPGGTEGTPLRPLNPLRPLTCRELQAPVDGHSGPFAPPDVHGELQAARVRVHAVREREAHLVRPPADGLRRVDQQPVQDVLVGEGGALIQDPAVLQRLRVKLTSAEFA</sequence>
<dbReference type="AlphaFoldDB" id="A0A4Z2FYS4"/>
<gene>
    <name evidence="1" type="ORF">EYF80_043373</name>
</gene>
<keyword evidence="2" id="KW-1185">Reference proteome</keyword>
<evidence type="ECO:0000313" key="1">
    <source>
        <dbReference type="EMBL" id="TNN46456.1"/>
    </source>
</evidence>
<protein>
    <submittedName>
        <fullName evidence="1">Uncharacterized protein</fullName>
    </submittedName>
</protein>
<accession>A0A4Z2FYS4</accession>
<organism evidence="1 2">
    <name type="scientific">Liparis tanakae</name>
    <name type="common">Tanaka's snailfish</name>
    <dbReference type="NCBI Taxonomy" id="230148"/>
    <lineage>
        <taxon>Eukaryota</taxon>
        <taxon>Metazoa</taxon>
        <taxon>Chordata</taxon>
        <taxon>Craniata</taxon>
        <taxon>Vertebrata</taxon>
        <taxon>Euteleostomi</taxon>
        <taxon>Actinopterygii</taxon>
        <taxon>Neopterygii</taxon>
        <taxon>Teleostei</taxon>
        <taxon>Neoteleostei</taxon>
        <taxon>Acanthomorphata</taxon>
        <taxon>Eupercaria</taxon>
        <taxon>Perciformes</taxon>
        <taxon>Cottioidei</taxon>
        <taxon>Cottales</taxon>
        <taxon>Liparidae</taxon>
        <taxon>Liparis</taxon>
    </lineage>
</organism>
<comment type="caution">
    <text evidence="1">The sequence shown here is derived from an EMBL/GenBank/DDBJ whole genome shotgun (WGS) entry which is preliminary data.</text>
</comment>